<evidence type="ECO:0000256" key="2">
    <source>
        <dbReference type="ARBA" id="ARBA00012438"/>
    </source>
</evidence>
<dbReference type="CDD" id="cd16917">
    <property type="entry name" value="HATPase_UhpB-NarQ-NarX-like"/>
    <property type="match status" value="1"/>
</dbReference>
<keyword evidence="8" id="KW-0902">Two-component regulatory system</keyword>
<feature type="domain" description="Signal transduction histidine kinase subgroup 3 dimerisation and phosphoacceptor" evidence="12">
    <location>
        <begin position="173"/>
        <end position="237"/>
    </location>
</feature>
<feature type="transmembrane region" description="Helical" evidence="10">
    <location>
        <begin position="58"/>
        <end position="81"/>
    </location>
</feature>
<dbReference type="InterPro" id="IPR003594">
    <property type="entry name" value="HATPase_dom"/>
</dbReference>
<feature type="domain" description="DUF7134" evidence="13">
    <location>
        <begin position="19"/>
        <end position="155"/>
    </location>
</feature>
<evidence type="ECO:0000256" key="3">
    <source>
        <dbReference type="ARBA" id="ARBA00022553"/>
    </source>
</evidence>
<keyword evidence="3" id="KW-0597">Phosphoprotein</keyword>
<feature type="transmembrane region" description="Helical" evidence="10">
    <location>
        <begin position="134"/>
        <end position="151"/>
    </location>
</feature>
<gene>
    <name evidence="14" type="ORF">HNR30_000225</name>
</gene>
<evidence type="ECO:0000256" key="8">
    <source>
        <dbReference type="ARBA" id="ARBA00023012"/>
    </source>
</evidence>
<evidence type="ECO:0000256" key="6">
    <source>
        <dbReference type="ARBA" id="ARBA00022777"/>
    </source>
</evidence>
<dbReference type="InterPro" id="IPR055558">
    <property type="entry name" value="DUF7134"/>
</dbReference>
<dbReference type="GO" id="GO:0046983">
    <property type="term" value="F:protein dimerization activity"/>
    <property type="evidence" value="ECO:0007669"/>
    <property type="project" value="InterPro"/>
</dbReference>
<evidence type="ECO:0000313" key="14">
    <source>
        <dbReference type="EMBL" id="MBA2888890.1"/>
    </source>
</evidence>
<protein>
    <recommendedName>
        <fullName evidence="2">histidine kinase</fullName>
        <ecNumber evidence="2">2.7.13.3</ecNumber>
    </recommendedName>
</protein>
<reference evidence="14 15" key="1">
    <citation type="submission" date="2020-07" db="EMBL/GenBank/DDBJ databases">
        <title>Genomic Encyclopedia of Type Strains, Phase IV (KMG-IV): sequencing the most valuable type-strain genomes for metagenomic binning, comparative biology and taxonomic classification.</title>
        <authorList>
            <person name="Goeker M."/>
        </authorList>
    </citation>
    <scope>NUCLEOTIDE SEQUENCE [LARGE SCALE GENOMIC DNA]</scope>
    <source>
        <strain evidence="14 15">DSM 45533</strain>
    </source>
</reference>
<name>A0A7W0CD96_9ACTN</name>
<accession>A0A7W0CD96</accession>
<dbReference type="GO" id="GO:0005524">
    <property type="term" value="F:ATP binding"/>
    <property type="evidence" value="ECO:0007669"/>
    <property type="project" value="UniProtKB-KW"/>
</dbReference>
<dbReference type="SUPFAM" id="SSF55874">
    <property type="entry name" value="ATPase domain of HSP90 chaperone/DNA topoisomerase II/histidine kinase"/>
    <property type="match status" value="1"/>
</dbReference>
<dbReference type="InterPro" id="IPR036890">
    <property type="entry name" value="HATPase_C_sf"/>
</dbReference>
<evidence type="ECO:0000313" key="15">
    <source>
        <dbReference type="Proteomes" id="UP000530928"/>
    </source>
</evidence>
<keyword evidence="6 14" id="KW-0418">Kinase</keyword>
<dbReference type="Pfam" id="PF07730">
    <property type="entry name" value="HisKA_3"/>
    <property type="match status" value="1"/>
</dbReference>
<dbReference type="GO" id="GO:0000155">
    <property type="term" value="F:phosphorelay sensor kinase activity"/>
    <property type="evidence" value="ECO:0007669"/>
    <property type="project" value="InterPro"/>
</dbReference>
<keyword evidence="10" id="KW-0472">Membrane</keyword>
<feature type="region of interest" description="Disordered" evidence="9">
    <location>
        <begin position="310"/>
        <end position="366"/>
    </location>
</feature>
<dbReference type="GO" id="GO:0016020">
    <property type="term" value="C:membrane"/>
    <property type="evidence" value="ECO:0007669"/>
    <property type="project" value="InterPro"/>
</dbReference>
<evidence type="ECO:0000256" key="1">
    <source>
        <dbReference type="ARBA" id="ARBA00000085"/>
    </source>
</evidence>
<dbReference type="AlphaFoldDB" id="A0A7W0CD96"/>
<evidence type="ECO:0000259" key="11">
    <source>
        <dbReference type="Pfam" id="PF02518"/>
    </source>
</evidence>
<keyword evidence="4" id="KW-0808">Transferase</keyword>
<keyword evidence="10" id="KW-1133">Transmembrane helix</keyword>
<evidence type="ECO:0000256" key="9">
    <source>
        <dbReference type="SAM" id="MobiDB-lite"/>
    </source>
</evidence>
<proteinExistence type="predicted"/>
<dbReference type="PANTHER" id="PTHR24421:SF10">
    <property type="entry name" value="NITRATE_NITRITE SENSOR PROTEIN NARQ"/>
    <property type="match status" value="1"/>
</dbReference>
<keyword evidence="15" id="KW-1185">Reference proteome</keyword>
<comment type="catalytic activity">
    <reaction evidence="1">
        <text>ATP + protein L-histidine = ADP + protein N-phospho-L-histidine.</text>
        <dbReference type="EC" id="2.7.13.3"/>
    </reaction>
</comment>
<keyword evidence="7" id="KW-0067">ATP-binding</keyword>
<dbReference type="EC" id="2.7.13.3" evidence="2"/>
<evidence type="ECO:0000259" key="12">
    <source>
        <dbReference type="Pfam" id="PF07730"/>
    </source>
</evidence>
<dbReference type="InterPro" id="IPR011712">
    <property type="entry name" value="Sig_transdc_His_kin_sub3_dim/P"/>
</dbReference>
<keyword evidence="10" id="KW-0812">Transmembrane</keyword>
<sequence length="413" mass="42737">MTEVRPFFARRLSRTQLVGLDLLVAVVLTMAFLPATDRPVLGALLALPLAVRRVWPRTVFWLVLAVAVVAVAMGAVGYAYLAPAYALYAVASTGGESRWASTVTVSAVGVGLLAFLAVAGAVPEGGSARTAVDIMFGLAALAGAWSVGRAVHERRTYAARDAARAAEQAVADERLRIARELHDVVTHSMGLIAVKAGVANHVLDRRPEQAREALAVIETTSRGSLNEMRLLLGVLRAEPSRHPMPGISGLGELVERNGGVLELAVAGEVPEGAGLACYRIVQEALTNAAKHARGAACRVVVADEGGALRIEVTDEGPPGKRQPATGHGAGTARQAGTGTARQAAPGTGTSTSTSTSPSTSTSTLRQVAAGEGHGLIGMRERVAMYGGAFEAGPRPEGGFRVLATLPYPHGAHP</sequence>
<evidence type="ECO:0000256" key="4">
    <source>
        <dbReference type="ARBA" id="ARBA00022679"/>
    </source>
</evidence>
<comment type="caution">
    <text evidence="14">The sequence shown here is derived from an EMBL/GenBank/DDBJ whole genome shotgun (WGS) entry which is preliminary data.</text>
</comment>
<dbReference type="RefSeq" id="WP_181607377.1">
    <property type="nucleotide sequence ID" value="NZ_BAABAM010000001.1"/>
</dbReference>
<evidence type="ECO:0000259" key="13">
    <source>
        <dbReference type="Pfam" id="PF23539"/>
    </source>
</evidence>
<organism evidence="14 15">
    <name type="scientific">Nonomuraea soli</name>
    <dbReference type="NCBI Taxonomy" id="1032476"/>
    <lineage>
        <taxon>Bacteria</taxon>
        <taxon>Bacillati</taxon>
        <taxon>Actinomycetota</taxon>
        <taxon>Actinomycetes</taxon>
        <taxon>Streptosporangiales</taxon>
        <taxon>Streptosporangiaceae</taxon>
        <taxon>Nonomuraea</taxon>
    </lineage>
</organism>
<dbReference type="EMBL" id="JACDUR010000001">
    <property type="protein sequence ID" value="MBA2888890.1"/>
    <property type="molecule type" value="Genomic_DNA"/>
</dbReference>
<dbReference type="Gene3D" id="1.20.5.1930">
    <property type="match status" value="1"/>
</dbReference>
<dbReference type="Pfam" id="PF23539">
    <property type="entry name" value="DUF7134"/>
    <property type="match status" value="1"/>
</dbReference>
<feature type="compositionally biased region" description="Low complexity" evidence="9">
    <location>
        <begin position="324"/>
        <end position="363"/>
    </location>
</feature>
<feature type="domain" description="Histidine kinase/HSP90-like ATPase" evidence="11">
    <location>
        <begin position="276"/>
        <end position="408"/>
    </location>
</feature>
<feature type="transmembrane region" description="Helical" evidence="10">
    <location>
        <begin position="102"/>
        <end position="122"/>
    </location>
</feature>
<dbReference type="InterPro" id="IPR050482">
    <property type="entry name" value="Sensor_HK_TwoCompSys"/>
</dbReference>
<dbReference type="PANTHER" id="PTHR24421">
    <property type="entry name" value="NITRATE/NITRITE SENSOR PROTEIN NARX-RELATED"/>
    <property type="match status" value="1"/>
</dbReference>
<dbReference type="Pfam" id="PF02518">
    <property type="entry name" value="HATPase_c"/>
    <property type="match status" value="1"/>
</dbReference>
<keyword evidence="5" id="KW-0547">Nucleotide-binding</keyword>
<evidence type="ECO:0000256" key="7">
    <source>
        <dbReference type="ARBA" id="ARBA00022840"/>
    </source>
</evidence>
<dbReference type="Proteomes" id="UP000530928">
    <property type="component" value="Unassembled WGS sequence"/>
</dbReference>
<evidence type="ECO:0000256" key="5">
    <source>
        <dbReference type="ARBA" id="ARBA00022741"/>
    </source>
</evidence>
<evidence type="ECO:0000256" key="10">
    <source>
        <dbReference type="SAM" id="Phobius"/>
    </source>
</evidence>
<dbReference type="Gene3D" id="3.30.565.10">
    <property type="entry name" value="Histidine kinase-like ATPase, C-terminal domain"/>
    <property type="match status" value="1"/>
</dbReference>